<dbReference type="SUPFAM" id="SSF47240">
    <property type="entry name" value="Ferritin-like"/>
    <property type="match status" value="1"/>
</dbReference>
<dbReference type="Gene3D" id="1.20.1260.10">
    <property type="match status" value="1"/>
</dbReference>
<proteinExistence type="predicted"/>
<dbReference type="Proteomes" id="UP000614424">
    <property type="component" value="Unassembled WGS sequence"/>
</dbReference>
<sequence>MQSQEEKLLTTYGMLMKASARKKIYSQKAIKEGHEAAGRLLRAVSVSEAVQARRILNLLKGPIDLSEEYLSTIFEQEITPVLQQYTQNIEDLSQAGIPSIPQVLKQLWSAERHLKSFYSNDTEDISIEEDDRLYVCNFCGYMSVNNAPDSCPLCRAEKKAFKQID</sequence>
<accession>A0A8J6NE52</accession>
<protein>
    <submittedName>
        <fullName evidence="2">Rubrerythrin family protein</fullName>
    </submittedName>
</protein>
<dbReference type="PROSITE" id="PS50903">
    <property type="entry name" value="RUBREDOXIN_LIKE"/>
    <property type="match status" value="1"/>
</dbReference>
<gene>
    <name evidence="2" type="ORF">H8E41_07895</name>
</gene>
<reference evidence="2 3" key="1">
    <citation type="submission" date="2020-08" db="EMBL/GenBank/DDBJ databases">
        <title>Bridging the membrane lipid divide: bacteria of the FCB group superphylum have the potential to synthesize archaeal ether lipids.</title>
        <authorList>
            <person name="Villanueva L."/>
            <person name="Von Meijenfeldt F.A.B."/>
            <person name="Westbye A.B."/>
            <person name="Yadav S."/>
            <person name="Hopmans E.C."/>
            <person name="Dutilh B.E."/>
            <person name="Sinninghe Damste J.S."/>
        </authorList>
    </citation>
    <scope>NUCLEOTIDE SEQUENCE [LARGE SCALE GENOMIC DNA]</scope>
    <source>
        <strain evidence="2">NIOZ-UU47</strain>
    </source>
</reference>
<dbReference type="EMBL" id="JACNJZ010000108">
    <property type="protein sequence ID" value="MBC8317815.1"/>
    <property type="molecule type" value="Genomic_DNA"/>
</dbReference>
<dbReference type="PANTHER" id="PTHR33746:SF4">
    <property type="entry name" value="RUBRERYTHRIN"/>
    <property type="match status" value="1"/>
</dbReference>
<dbReference type="InterPro" id="IPR048574">
    <property type="entry name" value="RUBY_RBDX"/>
</dbReference>
<dbReference type="InterPro" id="IPR052753">
    <property type="entry name" value="Rbr2/Nigerythrin"/>
</dbReference>
<dbReference type="Pfam" id="PF21349">
    <property type="entry name" value="RUBY_RBDX"/>
    <property type="match status" value="1"/>
</dbReference>
<dbReference type="InterPro" id="IPR009078">
    <property type="entry name" value="Ferritin-like_SF"/>
</dbReference>
<dbReference type="AlphaFoldDB" id="A0A8J6NE52"/>
<feature type="domain" description="Rubredoxin-like" evidence="1">
    <location>
        <begin position="131"/>
        <end position="164"/>
    </location>
</feature>
<dbReference type="SUPFAM" id="SSF57802">
    <property type="entry name" value="Rubredoxin-like"/>
    <property type="match status" value="1"/>
</dbReference>
<organism evidence="2 3">
    <name type="scientific">Candidatus Desulfobia pelagia</name>
    <dbReference type="NCBI Taxonomy" id="2841692"/>
    <lineage>
        <taxon>Bacteria</taxon>
        <taxon>Pseudomonadati</taxon>
        <taxon>Thermodesulfobacteriota</taxon>
        <taxon>Desulfobulbia</taxon>
        <taxon>Desulfobulbales</taxon>
        <taxon>Desulfobulbaceae</taxon>
        <taxon>Candidatus Desulfobia</taxon>
    </lineage>
</organism>
<dbReference type="Gene3D" id="2.20.28.10">
    <property type="match status" value="1"/>
</dbReference>
<dbReference type="PANTHER" id="PTHR33746">
    <property type="entry name" value="RUBRERYTHRIN"/>
    <property type="match status" value="1"/>
</dbReference>
<evidence type="ECO:0000313" key="2">
    <source>
        <dbReference type="EMBL" id="MBC8317815.1"/>
    </source>
</evidence>
<name>A0A8J6NE52_9BACT</name>
<evidence type="ECO:0000313" key="3">
    <source>
        <dbReference type="Proteomes" id="UP000614424"/>
    </source>
</evidence>
<evidence type="ECO:0000259" key="1">
    <source>
        <dbReference type="PROSITE" id="PS50903"/>
    </source>
</evidence>
<comment type="caution">
    <text evidence="2">The sequence shown here is derived from an EMBL/GenBank/DDBJ whole genome shotgun (WGS) entry which is preliminary data.</text>
</comment>
<dbReference type="InterPro" id="IPR012347">
    <property type="entry name" value="Ferritin-like"/>
</dbReference>
<dbReference type="InterPro" id="IPR024934">
    <property type="entry name" value="Rubredoxin-like_dom"/>
</dbReference>
<dbReference type="GO" id="GO:0005506">
    <property type="term" value="F:iron ion binding"/>
    <property type="evidence" value="ECO:0007669"/>
    <property type="project" value="InterPro"/>
</dbReference>